<dbReference type="Proteomes" id="UP000260025">
    <property type="component" value="Unassembled WGS sequence"/>
</dbReference>
<dbReference type="Pfam" id="PF05345">
    <property type="entry name" value="He_PIG"/>
    <property type="match status" value="1"/>
</dbReference>
<evidence type="ECO:0000313" key="3">
    <source>
        <dbReference type="EMBL" id="RGC10466.1"/>
    </source>
</evidence>
<evidence type="ECO:0000313" key="4">
    <source>
        <dbReference type="Proteomes" id="UP000260025"/>
    </source>
</evidence>
<feature type="transmembrane region" description="Helical" evidence="1">
    <location>
        <begin position="802"/>
        <end position="820"/>
    </location>
</feature>
<keyword evidence="1" id="KW-0812">Transmembrane</keyword>
<dbReference type="AlphaFoldDB" id="A0A3E2VIH0"/>
<dbReference type="OrthoDB" id="9805284at2"/>
<gene>
    <name evidence="3" type="ORF">DXA38_19260</name>
</gene>
<accession>A0A3E2VIH0</accession>
<feature type="signal peptide" evidence="2">
    <location>
        <begin position="1"/>
        <end position="30"/>
    </location>
</feature>
<keyword evidence="1" id="KW-1133">Transmembrane helix</keyword>
<comment type="caution">
    <text evidence="3">The sequence shown here is derived from an EMBL/GenBank/DDBJ whole genome shotgun (WGS) entry which is preliminary data.</text>
</comment>
<dbReference type="RefSeq" id="WP_117444610.1">
    <property type="nucleotide sequence ID" value="NZ_JAJFEN010000065.1"/>
</dbReference>
<reference evidence="3 4" key="1">
    <citation type="submission" date="2018-08" db="EMBL/GenBank/DDBJ databases">
        <title>A genome reference for cultivated species of the human gut microbiota.</title>
        <authorList>
            <person name="Zou Y."/>
            <person name="Xue W."/>
            <person name="Luo G."/>
        </authorList>
    </citation>
    <scope>NUCLEOTIDE SEQUENCE [LARGE SCALE GENOMIC DNA]</scope>
    <source>
        <strain evidence="3 4">OF01-2LB</strain>
    </source>
</reference>
<evidence type="ECO:0008006" key="5">
    <source>
        <dbReference type="Google" id="ProtNLM"/>
    </source>
</evidence>
<dbReference type="InterPro" id="IPR013783">
    <property type="entry name" value="Ig-like_fold"/>
</dbReference>
<feature type="chain" id="PRO_5017648318" description="Cell wall anchor protein" evidence="2">
    <location>
        <begin position="31"/>
        <end position="830"/>
    </location>
</feature>
<sequence length="830" mass="89781">MKKWQRRWLSMVLCSCLLAVILPFTQMTYASETECTHIHDENCGYKENAGRSCTHIHDENCGESRLKSDLDTAGNTSPNLQEVNDKQPVPLRYEPAVYGLTATGMAEGGSVYDAQTLATALGGSENVTINKSVVTLKKNVNLKKYMVVYNTSLTLNLNGFTLGAHDKIDAVKYESMLAVTNGELTIRNGTISNTSDDISTAISMFKSGMVQLDDVALIEGNILGDKGSTLQLNGNAAIRGNFMFSGTVKIANGSTLDLTEGSLAFAESRRFVLFKQAGEPWDTNTPLVLANKQTSDWLVTLDSIASSLPDGYSLAYVRSKQTSSWILQEPGHKVDYHLADHVNANSTPGSVVAGSTLSITLTADAGYRVIHGNIHVYEIVGNDKKKRGYSYDEKTGVLTIDNISTDLQIEVLEKIVVTSDTVKNGQIEIEDNAGQTTISSEFLAVQQEKIIIRGNPDAGYQLSSLTVNGDTFESGSVYTVTGPTMIKAVFEPVLTPVEVAPKITTTSLKSGMETAAYQELLGASGSTPITWSVVKGRFPDGLTLTASGHIKGTPVIPGTYRFTLRAANSAGSDEKEFTIEIRPLPNGTNYRYKSLNDPVSGITVNGVFSSDAELRIKRNQGLHEEGTCAACDDIRARQKRGELMALYDISLTAGTYQGEVEVSIPLQQAGEEETVYFLHCNHKTEERRMIKVSDGTVTGTFSSLSPFAVAKVSEKKTITGLPKSHTMSVGESVSWTPKPAGGTWSYDKNMLEMSQSGDVYTFTALQTGKTTATYTVDGVTHSVNISMISSNIPKTGDTTNSVIWMLGIAASVLCCLVLVSNRKHENNSRK</sequence>
<evidence type="ECO:0000256" key="2">
    <source>
        <dbReference type="SAM" id="SignalP"/>
    </source>
</evidence>
<dbReference type="Gene3D" id="2.60.40.10">
    <property type="entry name" value="Immunoglobulins"/>
    <property type="match status" value="1"/>
</dbReference>
<evidence type="ECO:0000256" key="1">
    <source>
        <dbReference type="SAM" id="Phobius"/>
    </source>
</evidence>
<organism evidence="3 4">
    <name type="scientific">Clostridium innocuum</name>
    <dbReference type="NCBI Taxonomy" id="1522"/>
    <lineage>
        <taxon>Bacteria</taxon>
        <taxon>Bacillati</taxon>
        <taxon>Bacillota</taxon>
        <taxon>Clostridia</taxon>
        <taxon>Eubacteriales</taxon>
        <taxon>Clostridiaceae</taxon>
        <taxon>Clostridium</taxon>
    </lineage>
</organism>
<proteinExistence type="predicted"/>
<protein>
    <recommendedName>
        <fullName evidence="5">Cell wall anchor protein</fullName>
    </recommendedName>
</protein>
<keyword evidence="1" id="KW-0472">Membrane</keyword>
<dbReference type="EMBL" id="QVEV01000042">
    <property type="protein sequence ID" value="RGC10466.1"/>
    <property type="molecule type" value="Genomic_DNA"/>
</dbReference>
<keyword evidence="2" id="KW-0732">Signal</keyword>
<name>A0A3E2VIH0_CLOIN</name>